<dbReference type="AlphaFoldDB" id="A0A4U8YUK2"/>
<evidence type="ECO:0000313" key="4">
    <source>
        <dbReference type="Proteomes" id="UP000507962"/>
    </source>
</evidence>
<dbReference type="NCBIfam" id="TIGR02518">
    <property type="entry name" value="EutH_ACDH"/>
    <property type="match status" value="1"/>
</dbReference>
<dbReference type="InterPro" id="IPR016162">
    <property type="entry name" value="Ald_DH_N"/>
</dbReference>
<keyword evidence="1" id="KW-0560">Oxidoreductase</keyword>
<name>A0A4U8YUK2_9BACT</name>
<dbReference type="SUPFAM" id="SSF53720">
    <property type="entry name" value="ALDH-like"/>
    <property type="match status" value="1"/>
</dbReference>
<dbReference type="Gene3D" id="3.40.605.10">
    <property type="entry name" value="Aldehyde Dehydrogenase, Chain A, domain 1"/>
    <property type="match status" value="1"/>
</dbReference>
<dbReference type="CDD" id="cd07122">
    <property type="entry name" value="ALDH_F20_ACDH"/>
    <property type="match status" value="1"/>
</dbReference>
<proteinExistence type="predicted"/>
<gene>
    <name evidence="3" type="ORF">MSL71_26800</name>
</gene>
<dbReference type="Gene3D" id="3.40.309.10">
    <property type="entry name" value="Aldehyde Dehydrogenase, Chain A, domain 2"/>
    <property type="match status" value="1"/>
</dbReference>
<dbReference type="PANTHER" id="PTHR11699">
    <property type="entry name" value="ALDEHYDE DEHYDROGENASE-RELATED"/>
    <property type="match status" value="1"/>
</dbReference>
<keyword evidence="4" id="KW-1185">Reference proteome</keyword>
<evidence type="ECO:0000259" key="2">
    <source>
        <dbReference type="Pfam" id="PF00171"/>
    </source>
</evidence>
<reference evidence="3 4" key="1">
    <citation type="submission" date="2019-03" db="EMBL/GenBank/DDBJ databases">
        <authorList>
            <person name="Nijsse B."/>
        </authorList>
    </citation>
    <scope>NUCLEOTIDE SEQUENCE [LARGE SCALE GENOMIC DNA]</scope>
    <source>
        <strain evidence="3">Desulfoluna butyratoxydans MSL71</strain>
    </source>
</reference>
<dbReference type="InterPro" id="IPR013357">
    <property type="entry name" value="Acetaldehyde_DH_acetylating"/>
</dbReference>
<dbReference type="InterPro" id="IPR015590">
    <property type="entry name" value="Aldehyde_DH_dom"/>
</dbReference>
<dbReference type="InterPro" id="IPR016161">
    <property type="entry name" value="Ald_DH/histidinol_DH"/>
</dbReference>
<dbReference type="GO" id="GO:0016620">
    <property type="term" value="F:oxidoreductase activity, acting on the aldehyde or oxo group of donors, NAD or NADP as acceptor"/>
    <property type="evidence" value="ECO:0007669"/>
    <property type="project" value="InterPro"/>
</dbReference>
<sequence>MVDKDLLSIQETRALVRAARAAQPTLPQAGQERVDALIEAIAKVGSEMAEELAKMASEETGYGKWQDKKQKNILASEKLVSYYRGTKTIGIINEDKEKKIVEIAAPMGVIAGLIPSTNPTSTTLYKSIIALMSGNGIVFSPHPTAVKCISATVNMIRGVLKAMDFPEDLVGVISVPTMQGTDELMKITDMILATGGNAMVKAAYSSGTPALGVGSGNVPAFIERSADVDVAVQKILSSKTFDNGTVCASEQSIVTEACIADKVKASVIAQGGFFLEGENLVKVKAVMERANGSMNPAIVGRCAADIAKVAGIDIPAGTTMLLCDEPGVGPKFPFSKEKLTALLGFYVVNDWQEACELCFKLLQNGGMGHSIGIHSNNETVIREFALKKPVSRCLVNTPTTQGAVGISTNMAPSLTLGCGTVGGSATSENVGPQQLFNIRRMAYGLDDAATTSCSAPAESIDVQAVTNMIMEQLKKMSGTV</sequence>
<dbReference type="InterPro" id="IPR016163">
    <property type="entry name" value="Ald_DH_C"/>
</dbReference>
<dbReference type="EMBL" id="CAADHO010000004">
    <property type="protein sequence ID" value="VFQ45023.1"/>
    <property type="molecule type" value="Genomic_DNA"/>
</dbReference>
<dbReference type="Proteomes" id="UP000507962">
    <property type="component" value="Unassembled WGS sequence"/>
</dbReference>
<organism evidence="3 4">
    <name type="scientific">Desulfoluna butyratoxydans</name>
    <dbReference type="NCBI Taxonomy" id="231438"/>
    <lineage>
        <taxon>Bacteria</taxon>
        <taxon>Pseudomonadati</taxon>
        <taxon>Thermodesulfobacteriota</taxon>
        <taxon>Desulfobacteria</taxon>
        <taxon>Desulfobacterales</taxon>
        <taxon>Desulfolunaceae</taxon>
        <taxon>Desulfoluna</taxon>
    </lineage>
</organism>
<dbReference type="RefSeq" id="WP_180141121.1">
    <property type="nucleotide sequence ID" value="NZ_CAADHO010000004.1"/>
</dbReference>
<evidence type="ECO:0000256" key="1">
    <source>
        <dbReference type="ARBA" id="ARBA00023002"/>
    </source>
</evidence>
<accession>A0A4U8YUK2</accession>
<evidence type="ECO:0000313" key="3">
    <source>
        <dbReference type="EMBL" id="VFQ45023.1"/>
    </source>
</evidence>
<dbReference type="Pfam" id="PF00171">
    <property type="entry name" value="Aldedh"/>
    <property type="match status" value="1"/>
</dbReference>
<feature type="domain" description="Aldehyde dehydrogenase" evidence="2">
    <location>
        <begin position="11"/>
        <end position="269"/>
    </location>
</feature>
<protein>
    <submittedName>
        <fullName evidence="3">Acetaldehyde dehydrogenase acetylating</fullName>
    </submittedName>
</protein>